<proteinExistence type="predicted"/>
<evidence type="ECO:0008006" key="3">
    <source>
        <dbReference type="Google" id="ProtNLM"/>
    </source>
</evidence>
<gene>
    <name evidence="1" type="ORF">NEOCIP111885_04345</name>
</gene>
<keyword evidence="2" id="KW-1185">Reference proteome</keyword>
<protein>
    <recommendedName>
        <fullName evidence="3">YqzH-like protein</fullName>
    </recommendedName>
</protein>
<reference evidence="1" key="1">
    <citation type="submission" date="2021-10" db="EMBL/GenBank/DDBJ databases">
        <authorList>
            <person name="Criscuolo A."/>
        </authorList>
    </citation>
    <scope>NUCLEOTIDE SEQUENCE</scope>
    <source>
        <strain evidence="1">CIP111885</strain>
    </source>
</reference>
<evidence type="ECO:0000313" key="2">
    <source>
        <dbReference type="Proteomes" id="UP000789845"/>
    </source>
</evidence>
<comment type="caution">
    <text evidence="1">The sequence shown here is derived from an EMBL/GenBank/DDBJ whole genome shotgun (WGS) entry which is preliminary data.</text>
</comment>
<dbReference type="Proteomes" id="UP000789845">
    <property type="component" value="Unassembled WGS sequence"/>
</dbReference>
<sequence>MDKKFILKMVKHSFKQYHRDLEVDPLQEKEFEQLYEQIILIKEQTNADLHDIVNDVIYEYLTN</sequence>
<dbReference type="RefSeq" id="WP_230498932.1">
    <property type="nucleotide sequence ID" value="NZ_CAKJTG010000041.1"/>
</dbReference>
<dbReference type="EMBL" id="CAKJTG010000041">
    <property type="protein sequence ID" value="CAG9610570.1"/>
    <property type="molecule type" value="Genomic_DNA"/>
</dbReference>
<accession>A0A9C7GE86</accession>
<name>A0A9C7GE86_9BACI</name>
<dbReference type="Pfam" id="PF14164">
    <property type="entry name" value="YqzH"/>
    <property type="match status" value="1"/>
</dbReference>
<dbReference type="InterPro" id="IPR025546">
    <property type="entry name" value="YqzH"/>
</dbReference>
<organism evidence="1 2">
    <name type="scientific">Pseudoneobacillus rhizosphaerae</name>
    <dbReference type="NCBI Taxonomy" id="2880968"/>
    <lineage>
        <taxon>Bacteria</taxon>
        <taxon>Bacillati</taxon>
        <taxon>Bacillota</taxon>
        <taxon>Bacilli</taxon>
        <taxon>Bacillales</taxon>
        <taxon>Bacillaceae</taxon>
        <taxon>Pseudoneobacillus</taxon>
    </lineage>
</organism>
<dbReference type="AlphaFoldDB" id="A0A9C7GE86"/>
<evidence type="ECO:0000313" key="1">
    <source>
        <dbReference type="EMBL" id="CAG9610570.1"/>
    </source>
</evidence>